<reference evidence="1 2" key="1">
    <citation type="submission" date="2023-01" db="EMBL/GenBank/DDBJ databases">
        <title>Novel diversity within Roseofilum (Cyanobacteria; Desertifilaceae) from marine benthic mats with descriptions of four novel species.</title>
        <authorList>
            <person name="Wang Y."/>
            <person name="Berthold D.E."/>
            <person name="Hu J."/>
            <person name="Lefler F.W."/>
            <person name="Laughinghouse H.D. IV."/>
        </authorList>
    </citation>
    <scope>NUCLEOTIDE SEQUENCE [LARGE SCALE GENOMIC DNA]</scope>
    <source>
        <strain evidence="1 2">BLCC-M114</strain>
    </source>
</reference>
<keyword evidence="2" id="KW-1185">Reference proteome</keyword>
<dbReference type="EMBL" id="JAQOSO010000099">
    <property type="protein sequence ID" value="MDJ1176177.1"/>
    <property type="molecule type" value="Genomic_DNA"/>
</dbReference>
<proteinExistence type="predicted"/>
<name>A0ABT7BAJ1_9CYAN</name>
<gene>
    <name evidence="1" type="ORF">PMG25_19000</name>
</gene>
<protein>
    <submittedName>
        <fullName evidence="1">Uncharacterized protein</fullName>
    </submittedName>
</protein>
<dbReference type="RefSeq" id="WP_283768466.1">
    <property type="nucleotide sequence ID" value="NZ_JAQOSO010000099.1"/>
</dbReference>
<accession>A0ABT7BAJ1</accession>
<sequence>MKNDPIVEEIRAIREAYAAQFNWDLKALYDDIKKLEKMSNKPHRQLTPKRIVIPTP</sequence>
<evidence type="ECO:0000313" key="2">
    <source>
        <dbReference type="Proteomes" id="UP001235849"/>
    </source>
</evidence>
<organism evidence="1 2">
    <name type="scientific">Roseofilum capinflatum BLCC-M114</name>
    <dbReference type="NCBI Taxonomy" id="3022440"/>
    <lineage>
        <taxon>Bacteria</taxon>
        <taxon>Bacillati</taxon>
        <taxon>Cyanobacteriota</taxon>
        <taxon>Cyanophyceae</taxon>
        <taxon>Desertifilales</taxon>
        <taxon>Desertifilaceae</taxon>
        <taxon>Roseofilum</taxon>
        <taxon>Roseofilum capinflatum</taxon>
    </lineage>
</organism>
<dbReference type="Proteomes" id="UP001235849">
    <property type="component" value="Unassembled WGS sequence"/>
</dbReference>
<evidence type="ECO:0000313" key="1">
    <source>
        <dbReference type="EMBL" id="MDJ1176177.1"/>
    </source>
</evidence>
<comment type="caution">
    <text evidence="1">The sequence shown here is derived from an EMBL/GenBank/DDBJ whole genome shotgun (WGS) entry which is preliminary data.</text>
</comment>